<dbReference type="AlphaFoldDB" id="A0A495J8T0"/>
<keyword evidence="1" id="KW-0732">Signal</keyword>
<keyword evidence="3" id="KW-1185">Reference proteome</keyword>
<sequence>MFRPLVYTIAFFLILCATAVNAQCPTNIGFDMGDFTGWTGYTGNIENPSGVITFTGQGIVDGIHSIITRASQQVDQYGGFSLTSPNGSSTIAKLGDNSSGVNKAQKLTYTFTVPQNNNDFSLIYYYAVVLEDPNDGRHTDLNKPKFIAAVYNVTDDKYTDCANFNFVSIRNLPGFTHSSVGGYHGDLDVYYKEWSPVTIDLRGYAGKTLRLEFTTNNCAPGAHFAYAYLDVEQNCASPVTGNYICDGSTSLTLKAPAGFASYAWYLGSSATGTPVATTNTYSINPLPAVGTQYTVRIEPYPGLGCEDVITTTIMRADKLVLTVQPQLSACRDVPVDITAASITAGSTYPPPYLYYTDAQLQNFVVDPTKITTAGRFYIKATGPSGCSDVSPITITRLATPTLIITNPPQVCAGTTVDISLPAVTAGSVMANYLTYFIDAACLIPLTNYKAIAKTNTYYIKATNTTNGCYDVKQVTVLVNDLPVLKTNTISACNLGDITVDAATTGSTPGAQFSYWNNPDGTNPMLTPKAIPVGTNQKYYIRATNPTTGCVSDVKPIFINVYEYPQIKNLTDPPAVTFPATIDITQSFTRQAGTAYYYYMDSLATRLIPDATKIAVRGTYYIQAVNGNNCSIIKAVHANINAPNAVDYGINTFTPNGDGKNDVFRLNITNSIKLNHFRIYGSWGGLLFETTDYLKGWDGTYNGQKMPIGTYYWILDGYDTYLKQSFTKAGSVTLIL</sequence>
<dbReference type="Proteomes" id="UP000268007">
    <property type="component" value="Unassembled WGS sequence"/>
</dbReference>
<feature type="signal peptide" evidence="1">
    <location>
        <begin position="1"/>
        <end position="22"/>
    </location>
</feature>
<gene>
    <name evidence="2" type="ORF">BDD43_5131</name>
</gene>
<dbReference type="OrthoDB" id="1490014at2"/>
<evidence type="ECO:0000313" key="3">
    <source>
        <dbReference type="Proteomes" id="UP000268007"/>
    </source>
</evidence>
<proteinExistence type="predicted"/>
<reference evidence="2 3" key="1">
    <citation type="submission" date="2018-10" db="EMBL/GenBank/DDBJ databases">
        <title>Genomic Encyclopedia of Archaeal and Bacterial Type Strains, Phase II (KMG-II): from individual species to whole genera.</title>
        <authorList>
            <person name="Goeker M."/>
        </authorList>
    </citation>
    <scope>NUCLEOTIDE SEQUENCE [LARGE SCALE GENOMIC DNA]</scope>
    <source>
        <strain evidence="2 3">DSM 18602</strain>
    </source>
</reference>
<dbReference type="NCBIfam" id="TIGR04131">
    <property type="entry name" value="Bac_Flav_CTERM"/>
    <property type="match status" value="1"/>
</dbReference>
<evidence type="ECO:0000313" key="2">
    <source>
        <dbReference type="EMBL" id="RKR84878.1"/>
    </source>
</evidence>
<name>A0A495J8T0_9SPHI</name>
<dbReference type="InterPro" id="IPR026341">
    <property type="entry name" value="T9SS_type_B"/>
</dbReference>
<dbReference type="Pfam" id="PF13585">
    <property type="entry name" value="CHU_C"/>
    <property type="match status" value="1"/>
</dbReference>
<feature type="chain" id="PRO_5019819731" evidence="1">
    <location>
        <begin position="23"/>
        <end position="735"/>
    </location>
</feature>
<dbReference type="EMBL" id="RBKU01000001">
    <property type="protein sequence ID" value="RKR84878.1"/>
    <property type="molecule type" value="Genomic_DNA"/>
</dbReference>
<organism evidence="2 3">
    <name type="scientific">Mucilaginibacter gracilis</name>
    <dbReference type="NCBI Taxonomy" id="423350"/>
    <lineage>
        <taxon>Bacteria</taxon>
        <taxon>Pseudomonadati</taxon>
        <taxon>Bacteroidota</taxon>
        <taxon>Sphingobacteriia</taxon>
        <taxon>Sphingobacteriales</taxon>
        <taxon>Sphingobacteriaceae</taxon>
        <taxon>Mucilaginibacter</taxon>
    </lineage>
</organism>
<protein>
    <submittedName>
        <fullName evidence="2">Gliding motility-associated-like protein</fullName>
    </submittedName>
</protein>
<accession>A0A495J8T0</accession>
<comment type="caution">
    <text evidence="2">The sequence shown here is derived from an EMBL/GenBank/DDBJ whole genome shotgun (WGS) entry which is preliminary data.</text>
</comment>
<dbReference type="RefSeq" id="WP_121200808.1">
    <property type="nucleotide sequence ID" value="NZ_RBKU01000001.1"/>
</dbReference>
<evidence type="ECO:0000256" key="1">
    <source>
        <dbReference type="SAM" id="SignalP"/>
    </source>
</evidence>